<sequence length="242" mass="27066">MTTSDRILAQADELLRRVSPQARELARRQRQRRNEALVRRLRRAVIAAIAIVIGMSVVGGIISSIGFSWVMLTLLITTLVGFAFLIAPQGEEVTQEKLMESELPALPSNTEAWLSKQRLALPAPANRTLDKIATRLEELRPQLANLDPREPAAVEVRRLVGVELPELVEGYKRVPDHLRRNPSHGGHTPQKQLTDGLEIVEEEISRMTRQLASGELDALATQGKYLELKYRGDEDIRSDESA</sequence>
<keyword evidence="4" id="KW-1185">Reference proteome</keyword>
<keyword evidence="2" id="KW-1133">Transmembrane helix</keyword>
<feature type="transmembrane region" description="Helical" evidence="2">
    <location>
        <begin position="68"/>
        <end position="87"/>
    </location>
</feature>
<evidence type="ECO:0000313" key="4">
    <source>
        <dbReference type="Proteomes" id="UP000256310"/>
    </source>
</evidence>
<feature type="transmembrane region" description="Helical" evidence="2">
    <location>
        <begin position="41"/>
        <end position="62"/>
    </location>
</feature>
<evidence type="ECO:0008006" key="5">
    <source>
        <dbReference type="Google" id="ProtNLM"/>
    </source>
</evidence>
<dbReference type="Proteomes" id="UP000256310">
    <property type="component" value="Unassembled WGS sequence"/>
</dbReference>
<comment type="caution">
    <text evidence="3">The sequence shown here is derived from an EMBL/GenBank/DDBJ whole genome shotgun (WGS) entry which is preliminary data.</text>
</comment>
<reference evidence="3 4" key="1">
    <citation type="submission" date="2018-07" db="EMBL/GenBank/DDBJ databases">
        <title>Genomic Encyclopedia of Type Strains, Phase IV (KMG-IV): sequencing the most valuable type-strain genomes for metagenomic binning, comparative biology and taxonomic classification.</title>
        <authorList>
            <person name="Goeker M."/>
        </authorList>
    </citation>
    <scope>NUCLEOTIDE SEQUENCE [LARGE SCALE GENOMIC DNA]</scope>
    <source>
        <strain evidence="3 4">DSM 26725</strain>
    </source>
</reference>
<accession>A0A3D9FGH2</accession>
<organism evidence="3 4">
    <name type="scientific">Parasphingopyxis lamellibrachiae</name>
    <dbReference type="NCBI Taxonomy" id="680125"/>
    <lineage>
        <taxon>Bacteria</taxon>
        <taxon>Pseudomonadati</taxon>
        <taxon>Pseudomonadota</taxon>
        <taxon>Alphaproteobacteria</taxon>
        <taxon>Sphingomonadales</taxon>
        <taxon>Sphingomonadaceae</taxon>
        <taxon>Parasphingopyxis</taxon>
    </lineage>
</organism>
<keyword evidence="1" id="KW-0175">Coiled coil</keyword>
<evidence type="ECO:0000313" key="3">
    <source>
        <dbReference type="EMBL" id="RED16216.1"/>
    </source>
</evidence>
<evidence type="ECO:0000256" key="2">
    <source>
        <dbReference type="SAM" id="Phobius"/>
    </source>
</evidence>
<feature type="coiled-coil region" evidence="1">
    <location>
        <begin position="190"/>
        <end position="217"/>
    </location>
</feature>
<name>A0A3D9FGH2_9SPHN</name>
<protein>
    <recommendedName>
        <fullName evidence="5">5-bromo-4-chloroindolyl phosphate hydrolysis protein</fullName>
    </recommendedName>
</protein>
<keyword evidence="2" id="KW-0472">Membrane</keyword>
<dbReference type="EMBL" id="QRDP01000004">
    <property type="protein sequence ID" value="RED16216.1"/>
    <property type="molecule type" value="Genomic_DNA"/>
</dbReference>
<dbReference type="AlphaFoldDB" id="A0A3D9FGH2"/>
<evidence type="ECO:0000256" key="1">
    <source>
        <dbReference type="SAM" id="Coils"/>
    </source>
</evidence>
<dbReference type="RefSeq" id="WP_116235650.1">
    <property type="nucleotide sequence ID" value="NZ_QRDP01000004.1"/>
</dbReference>
<keyword evidence="2" id="KW-0812">Transmembrane</keyword>
<gene>
    <name evidence="3" type="ORF">DFR46_1233</name>
</gene>
<dbReference type="OrthoDB" id="7594143at2"/>
<proteinExistence type="predicted"/>